<feature type="transmembrane region" description="Helical" evidence="1">
    <location>
        <begin position="96"/>
        <end position="120"/>
    </location>
</feature>
<keyword evidence="3" id="KW-1185">Reference proteome</keyword>
<feature type="transmembrane region" description="Helical" evidence="1">
    <location>
        <begin position="234"/>
        <end position="250"/>
    </location>
</feature>
<evidence type="ECO:0000313" key="2">
    <source>
        <dbReference type="EMBL" id="NHA67243.1"/>
    </source>
</evidence>
<name>A0A8T6R0S7_9MICO</name>
<feature type="transmembrane region" description="Helical" evidence="1">
    <location>
        <begin position="302"/>
        <end position="322"/>
    </location>
</feature>
<feature type="transmembrane region" description="Helical" evidence="1">
    <location>
        <begin position="25"/>
        <end position="48"/>
    </location>
</feature>
<dbReference type="EMBL" id="SAYU02000008">
    <property type="protein sequence ID" value="NHA67243.1"/>
    <property type="molecule type" value="Genomic_DNA"/>
</dbReference>
<evidence type="ECO:0000256" key="1">
    <source>
        <dbReference type="SAM" id="Phobius"/>
    </source>
</evidence>
<feature type="transmembrane region" description="Helical" evidence="1">
    <location>
        <begin position="361"/>
        <end position="382"/>
    </location>
</feature>
<feature type="transmembrane region" description="Helical" evidence="1">
    <location>
        <begin position="186"/>
        <end position="214"/>
    </location>
</feature>
<evidence type="ECO:0000313" key="3">
    <source>
        <dbReference type="Proteomes" id="UP000287866"/>
    </source>
</evidence>
<organism evidence="2 3">
    <name type="scientific">Phycicoccus flavus</name>
    <dbReference type="NCBI Taxonomy" id="2502783"/>
    <lineage>
        <taxon>Bacteria</taxon>
        <taxon>Bacillati</taxon>
        <taxon>Actinomycetota</taxon>
        <taxon>Actinomycetes</taxon>
        <taxon>Micrococcales</taxon>
        <taxon>Intrasporangiaceae</taxon>
        <taxon>Phycicoccus</taxon>
    </lineage>
</organism>
<gene>
    <name evidence="2" type="ORF">EPD83_004110</name>
</gene>
<keyword evidence="1" id="KW-0472">Membrane</keyword>
<feature type="transmembrane region" description="Helical" evidence="1">
    <location>
        <begin position="129"/>
        <end position="151"/>
    </location>
</feature>
<comment type="caution">
    <text evidence="2">The sequence shown here is derived from an EMBL/GenBank/DDBJ whole genome shotgun (WGS) entry which is preliminary data.</text>
</comment>
<protein>
    <submittedName>
        <fullName evidence="2">Uncharacterized protein</fullName>
    </submittedName>
</protein>
<reference evidence="2" key="1">
    <citation type="submission" date="2020-03" db="EMBL/GenBank/DDBJ databases">
        <title>Phycicoccus flavus sp. nov., a novel endophytic actinobacterium isolated from branch of Kandelia candel.</title>
        <authorList>
            <person name="Tuo L."/>
        </authorList>
    </citation>
    <scope>NUCLEOTIDE SEQUENCE</scope>
    <source>
        <strain evidence="2">CMS6Z-2</strain>
    </source>
</reference>
<keyword evidence="1" id="KW-0812">Transmembrane</keyword>
<sequence>MSGTDVAERPAAPPTDDAPRRERRVLLAAVGLVAAGVALRAWVGYAGWFSLDDYVFYTRAASMSPGDPDLLFTPYNGHLMPGAMLWVWLATALDPLGHGLVVTSMLAVLALTGVAVVALFRSLFGRSEAVLLPVAVYALSTLSLPGSTWWAAALNQLPQVLFTALALLAQVRCVRTGHHRWGLASAAAVAAGLAFSEKTALAMPLVAAVTWLFLTDGPPLRALVTALRRSWVTWAAYLVLGAAYVAVYVSRVPDQVGEGASLGQVVGGVGLALRRTVLPGLLGGPWRWQPLGVADSLADPTGLMELVAAVAVGLVVVLSLRVGARPVRAWGLAVVVVVVDVALVVLTRVPRVGADPVLLEYRYFTDLSLVLALCVGLAFLPVRGRTPPAHRDRGPTVLGVWTLTPDVLRTVAGTAVVLLGLGALVSASGFRDRWAANPGRAYFAAAVPSARDIPETARVYDGPVPDRVIWRLLWPATLPSRLLPPTGATVTPLTTGGSTADLRDFAADGRLRRSEVSGISLAVDGGRVCPDGPRPVRVEAVSTAFSWAWVVQLDLSADRDGTLTLGTPNGGRVEVPVAADQSRVWVMVEDEIRWVDLSASPGSGLCVTGGVVGLPQPVTW</sequence>
<proteinExistence type="predicted"/>
<keyword evidence="1" id="KW-1133">Transmembrane helix</keyword>
<dbReference type="AlphaFoldDB" id="A0A8T6R0S7"/>
<dbReference type="RefSeq" id="WP_165566243.1">
    <property type="nucleotide sequence ID" value="NZ_SAYU02000008.1"/>
</dbReference>
<accession>A0A8T6R0S7</accession>
<dbReference type="Proteomes" id="UP000287866">
    <property type="component" value="Unassembled WGS sequence"/>
</dbReference>
<feature type="transmembrane region" description="Helical" evidence="1">
    <location>
        <begin position="329"/>
        <end position="349"/>
    </location>
</feature>